<organism evidence="1 2">
    <name type="scientific">Thermococcus piezophilus</name>
    <dbReference type="NCBI Taxonomy" id="1712654"/>
    <lineage>
        <taxon>Archaea</taxon>
        <taxon>Methanobacteriati</taxon>
        <taxon>Methanobacteriota</taxon>
        <taxon>Thermococci</taxon>
        <taxon>Thermococcales</taxon>
        <taxon>Thermococcaceae</taxon>
        <taxon>Thermococcus</taxon>
    </lineage>
</organism>
<evidence type="ECO:0000313" key="2">
    <source>
        <dbReference type="Proteomes" id="UP000076969"/>
    </source>
</evidence>
<dbReference type="RefSeq" id="WP_068664956.1">
    <property type="nucleotide sequence ID" value="NZ_CP015520.1"/>
</dbReference>
<dbReference type="EMBL" id="CP015520">
    <property type="protein sequence ID" value="ANF22347.1"/>
    <property type="molecule type" value="Genomic_DNA"/>
</dbReference>
<dbReference type="GeneID" id="28495232"/>
<evidence type="ECO:0000313" key="1">
    <source>
        <dbReference type="EMBL" id="ANF22347.1"/>
    </source>
</evidence>
<name>A0A172WFY6_9EURY</name>
<keyword evidence="2" id="KW-1185">Reference proteome</keyword>
<dbReference type="AlphaFoldDB" id="A0A172WFY6"/>
<dbReference type="KEGG" id="tpie:A7C91_03520"/>
<protein>
    <submittedName>
        <fullName evidence="1">Uncharacterized protein</fullName>
    </submittedName>
</protein>
<gene>
    <name evidence="1" type="ORF">A7C91_03520</name>
</gene>
<reference evidence="2" key="1">
    <citation type="journal article" date="2016" name="Syst. Appl. Microbiol.">
        <title>Thermococcus piezophilus sp. nov., a novel hyperthermophilic and piezophilic archaeon with a broad pressure range for growth, isolated from a deepest hydrothermal vent at the Mid-Cayman Rise.</title>
        <authorList>
            <person name="Dalmasso C."/>
            <person name="Oger P."/>
            <person name="Selva G."/>
            <person name="Courtine D."/>
            <person name="L'Haridon S."/>
            <person name="Garlaschelli A."/>
            <person name="Roussel E."/>
            <person name="Miyazaki J."/>
            <person name="Reveillaud J."/>
            <person name="Jebbar M."/>
            <person name="Takai K."/>
            <person name="Maignien L."/>
            <person name="Alain K."/>
        </authorList>
    </citation>
    <scope>NUCLEOTIDE SEQUENCE [LARGE SCALE GENOMIC DNA]</scope>
    <source>
        <strain evidence="2">CDGS</strain>
    </source>
</reference>
<sequence>MKKTIIVLIVVLFLGSIASGAAVYNIPIDSKEYLGAKVEYKRNFILNPSLEIELPEKGYGIVTASILLPNGSLMELGTFSGQDKIKISYSQLTKAMKLWGSYLKSAKLDSRAVSASLLLLGTLRDENNNVQYFIKAVPINVGEVLDKRSIQVKLPRGSSKILYTKNQIEGKLKSIELQKIKGNSISATTENWPPSFDYDQCYWKCDRWTGSCYQVCLVWKLEQVIVSKSNTIIPLVALQVTGDTSKINGITVTTMYRQRTTQSLELIFSAAAAVQKGGSSSSTEAEIIGTSYSINTEDLTIPESHITIWGSEISNPSVIGAGIKGTVVLAKYRLYWWDGLVYQKLNDVAYVILGKPDEEDMSLQKFVEHGWPSQYGGIGERTMWFIHSYWEPTIHESQQGGLTKLDVDFVSSTNTIPLFSASAAVLGTLDYNNIEIAPFIMAMGVGFNTDSTQFSLIHLNLQLKEEYKNQYVDGTFYSSKVKFPYKDNKYSLAGMYGDVYIHSSGSLPPCDPRTGICPTSDDLTGQ</sequence>
<proteinExistence type="predicted"/>
<dbReference type="Proteomes" id="UP000076969">
    <property type="component" value="Chromosome"/>
</dbReference>
<accession>A0A172WFY6</accession>
<dbReference type="OrthoDB" id="91744at2157"/>